<dbReference type="Proteomes" id="UP000282818">
    <property type="component" value="Unassembled WGS sequence"/>
</dbReference>
<dbReference type="InterPro" id="IPR004616">
    <property type="entry name" value="Leu/Phe-tRNA_Trfase"/>
</dbReference>
<dbReference type="Pfam" id="PF03588">
    <property type="entry name" value="Leu_Phe_trans"/>
    <property type="match status" value="1"/>
</dbReference>
<dbReference type="Gene3D" id="3.40.630.70">
    <property type="entry name" value="Leucyl/phenylalanyl-tRNA-protein transferase, C-terminal domain"/>
    <property type="match status" value="1"/>
</dbReference>
<sequence length="238" mass="27376">MIPWLSPHNNRFPSPHEALDEPDGLLAAGGDLSIERLISAYRHGIFPWFSDEDPILWWSPNPRCVLKPRDIHISRSMRKAIRKQHYRITFDQAFSEVIELCSSSRDRVGNTWITDEMKHAYTALHQQGIAHSLEVWRDGTLVGGLYGLAIGKLFFGESMFSLEVNTSKVAYIALAKQLEHWRYALIDCQVQNDHLNSLGASEISRAEFLEYIKLNIDEDPGHEWQFELSNEQLIQTDD</sequence>
<evidence type="ECO:0000256" key="10">
    <source>
        <dbReference type="ARBA" id="ARBA00066767"/>
    </source>
</evidence>
<evidence type="ECO:0000256" key="7">
    <source>
        <dbReference type="ARBA" id="ARBA00051538"/>
    </source>
</evidence>
<evidence type="ECO:0000256" key="11">
    <source>
        <dbReference type="ARBA" id="ARBA00074372"/>
    </source>
</evidence>
<dbReference type="EMBL" id="SACQ01000001">
    <property type="protein sequence ID" value="RVU32991.1"/>
    <property type="molecule type" value="Genomic_DNA"/>
</dbReference>
<dbReference type="NCBIfam" id="TIGR00667">
    <property type="entry name" value="aat"/>
    <property type="match status" value="1"/>
</dbReference>
<proteinExistence type="inferred from homology"/>
<dbReference type="GO" id="GO:0008914">
    <property type="term" value="F:leucyl-tRNA--protein transferase activity"/>
    <property type="evidence" value="ECO:0007669"/>
    <property type="project" value="UniProtKB-UniRule"/>
</dbReference>
<evidence type="ECO:0000256" key="9">
    <source>
        <dbReference type="ARBA" id="ARBA00061535"/>
    </source>
</evidence>
<keyword evidence="2 15" id="KW-0963">Cytoplasm</keyword>
<dbReference type="GO" id="GO:0030163">
    <property type="term" value="P:protein catabolic process"/>
    <property type="evidence" value="ECO:0007669"/>
    <property type="project" value="UniProtKB-UniRule"/>
</dbReference>
<dbReference type="PANTHER" id="PTHR30098:SF2">
    <property type="entry name" value="LEUCYL_PHENYLALANYL-TRNA--PROTEIN TRANSFERASE"/>
    <property type="match status" value="1"/>
</dbReference>
<evidence type="ECO:0000256" key="5">
    <source>
        <dbReference type="ARBA" id="ARBA00050607"/>
    </source>
</evidence>
<dbReference type="PANTHER" id="PTHR30098">
    <property type="entry name" value="LEUCYL/PHENYLALANYL-TRNA--PROTEIN TRANSFERASE"/>
    <property type="match status" value="1"/>
</dbReference>
<dbReference type="InterPro" id="IPR016181">
    <property type="entry name" value="Acyl_CoA_acyltransferase"/>
</dbReference>
<comment type="similarity">
    <text evidence="9 15">Belongs to the L/F-transferase family.</text>
</comment>
<evidence type="ECO:0000256" key="14">
    <source>
        <dbReference type="ARBA" id="ARBA00083640"/>
    </source>
</evidence>
<evidence type="ECO:0000313" key="17">
    <source>
        <dbReference type="Proteomes" id="UP000282818"/>
    </source>
</evidence>
<dbReference type="SUPFAM" id="SSF55729">
    <property type="entry name" value="Acyl-CoA N-acyltransferases (Nat)"/>
    <property type="match status" value="1"/>
</dbReference>
<name>A0A437QEQ2_9GAMM</name>
<evidence type="ECO:0000256" key="13">
    <source>
        <dbReference type="ARBA" id="ARBA00077165"/>
    </source>
</evidence>
<evidence type="ECO:0000256" key="4">
    <source>
        <dbReference type="ARBA" id="ARBA00023315"/>
    </source>
</evidence>
<organism evidence="16 17">
    <name type="scientific">Neptunomonas marina</name>
    <dbReference type="NCBI Taxonomy" id="1815562"/>
    <lineage>
        <taxon>Bacteria</taxon>
        <taxon>Pseudomonadati</taxon>
        <taxon>Pseudomonadota</taxon>
        <taxon>Gammaproteobacteria</taxon>
        <taxon>Oceanospirillales</taxon>
        <taxon>Oceanospirillaceae</taxon>
        <taxon>Neptunomonas</taxon>
    </lineage>
</organism>
<evidence type="ECO:0000256" key="2">
    <source>
        <dbReference type="ARBA" id="ARBA00022490"/>
    </source>
</evidence>
<reference evidence="16 17" key="1">
    <citation type="submission" date="2019-01" db="EMBL/GenBank/DDBJ databases">
        <authorList>
            <person name="Chen W.-M."/>
        </authorList>
    </citation>
    <scope>NUCLEOTIDE SEQUENCE [LARGE SCALE GENOMIC DNA]</scope>
    <source>
        <strain evidence="16 17">HPM-16</strain>
    </source>
</reference>
<evidence type="ECO:0000256" key="15">
    <source>
        <dbReference type="HAMAP-Rule" id="MF_00688"/>
    </source>
</evidence>
<evidence type="ECO:0000313" key="16">
    <source>
        <dbReference type="EMBL" id="RVU32991.1"/>
    </source>
</evidence>
<dbReference type="HAMAP" id="MF_00688">
    <property type="entry name" value="Leu_Phe_trans"/>
    <property type="match status" value="1"/>
</dbReference>
<evidence type="ECO:0000256" key="12">
    <source>
        <dbReference type="ARBA" id="ARBA00077136"/>
    </source>
</evidence>
<dbReference type="InterPro" id="IPR042221">
    <property type="entry name" value="Leu/Phe-tRNA_Trfase_N"/>
</dbReference>
<keyword evidence="4 15" id="KW-0012">Acyltransferase</keyword>
<comment type="function">
    <text evidence="8 15">Functions in the N-end rule pathway of protein degradation where it conjugates Leu, Phe and, less efficiently, Met from aminoacyl-tRNAs to the N-termini of proteins containing an N-terminal arginine or lysine.</text>
</comment>
<comment type="subcellular location">
    <subcellularLocation>
        <location evidence="1 15">Cytoplasm</location>
    </subcellularLocation>
</comment>
<comment type="catalytic activity">
    <reaction evidence="7 15">
        <text>N-terminal L-lysyl-[protein] + L-leucyl-tRNA(Leu) = N-terminal L-leucyl-L-lysyl-[protein] + tRNA(Leu) + H(+)</text>
        <dbReference type="Rhea" id="RHEA:12340"/>
        <dbReference type="Rhea" id="RHEA-COMP:9613"/>
        <dbReference type="Rhea" id="RHEA-COMP:9622"/>
        <dbReference type="Rhea" id="RHEA-COMP:12670"/>
        <dbReference type="Rhea" id="RHEA-COMP:12671"/>
        <dbReference type="ChEBI" id="CHEBI:15378"/>
        <dbReference type="ChEBI" id="CHEBI:65249"/>
        <dbReference type="ChEBI" id="CHEBI:78442"/>
        <dbReference type="ChEBI" id="CHEBI:78494"/>
        <dbReference type="ChEBI" id="CHEBI:133043"/>
        <dbReference type="EC" id="2.3.2.6"/>
    </reaction>
</comment>
<keyword evidence="3 15" id="KW-0808">Transferase</keyword>
<dbReference type="FunFam" id="3.30.70.3550:FF:000001">
    <property type="entry name" value="Leucyl/phenylalanyl-tRNA--protein transferase"/>
    <property type="match status" value="1"/>
</dbReference>
<evidence type="ECO:0000256" key="6">
    <source>
        <dbReference type="ARBA" id="ARBA00050652"/>
    </source>
</evidence>
<accession>A0A437QEQ2</accession>
<dbReference type="Gene3D" id="3.30.70.3550">
    <property type="entry name" value="Leucyl/phenylalanyl-tRNA-protein transferase, N-terminal domain"/>
    <property type="match status" value="1"/>
</dbReference>
<protein>
    <recommendedName>
        <fullName evidence="11 15">Leucyl/phenylalanyl-tRNA--protein transferase</fullName>
        <ecNumber evidence="10 15">2.3.2.6</ecNumber>
    </recommendedName>
    <alternativeName>
        <fullName evidence="12 15">L/F-transferase</fullName>
    </alternativeName>
    <alternativeName>
        <fullName evidence="13 15">Leucyltransferase</fullName>
    </alternativeName>
    <alternativeName>
        <fullName evidence="14 15">Phenyalanyltransferase</fullName>
    </alternativeName>
</protein>
<dbReference type="InterPro" id="IPR042203">
    <property type="entry name" value="Leu/Phe-tRNA_Trfase_C"/>
</dbReference>
<evidence type="ECO:0000256" key="8">
    <source>
        <dbReference type="ARBA" id="ARBA00054043"/>
    </source>
</evidence>
<gene>
    <name evidence="15" type="primary">aat</name>
    <name evidence="16" type="ORF">EOE65_04490</name>
</gene>
<dbReference type="FunFam" id="3.40.630.70:FF:000001">
    <property type="entry name" value="Leucyl/phenylalanyl-tRNA--protein transferase"/>
    <property type="match status" value="1"/>
</dbReference>
<comment type="catalytic activity">
    <reaction evidence="5 15">
        <text>L-phenylalanyl-tRNA(Phe) + an N-terminal L-alpha-aminoacyl-[protein] = an N-terminal L-phenylalanyl-L-alpha-aminoacyl-[protein] + tRNA(Phe)</text>
        <dbReference type="Rhea" id="RHEA:43632"/>
        <dbReference type="Rhea" id="RHEA-COMP:9668"/>
        <dbReference type="Rhea" id="RHEA-COMP:9699"/>
        <dbReference type="Rhea" id="RHEA-COMP:10636"/>
        <dbReference type="Rhea" id="RHEA-COMP:10637"/>
        <dbReference type="ChEBI" id="CHEBI:78442"/>
        <dbReference type="ChEBI" id="CHEBI:78531"/>
        <dbReference type="ChEBI" id="CHEBI:78597"/>
        <dbReference type="ChEBI" id="CHEBI:83561"/>
        <dbReference type="EC" id="2.3.2.6"/>
    </reaction>
</comment>
<dbReference type="EC" id="2.3.2.6" evidence="10 15"/>
<dbReference type="AlphaFoldDB" id="A0A437QEQ2"/>
<keyword evidence="17" id="KW-1185">Reference proteome</keyword>
<evidence type="ECO:0000256" key="1">
    <source>
        <dbReference type="ARBA" id="ARBA00004496"/>
    </source>
</evidence>
<comment type="catalytic activity">
    <reaction evidence="6 15">
        <text>N-terminal L-arginyl-[protein] + L-leucyl-tRNA(Leu) = N-terminal L-leucyl-L-arginyl-[protein] + tRNA(Leu) + H(+)</text>
        <dbReference type="Rhea" id="RHEA:50416"/>
        <dbReference type="Rhea" id="RHEA-COMP:9613"/>
        <dbReference type="Rhea" id="RHEA-COMP:9622"/>
        <dbReference type="Rhea" id="RHEA-COMP:12672"/>
        <dbReference type="Rhea" id="RHEA-COMP:12673"/>
        <dbReference type="ChEBI" id="CHEBI:15378"/>
        <dbReference type="ChEBI" id="CHEBI:64719"/>
        <dbReference type="ChEBI" id="CHEBI:78442"/>
        <dbReference type="ChEBI" id="CHEBI:78494"/>
        <dbReference type="ChEBI" id="CHEBI:133044"/>
        <dbReference type="EC" id="2.3.2.6"/>
    </reaction>
</comment>
<dbReference type="GO" id="GO:0005737">
    <property type="term" value="C:cytoplasm"/>
    <property type="evidence" value="ECO:0007669"/>
    <property type="project" value="UniProtKB-SubCell"/>
</dbReference>
<evidence type="ECO:0000256" key="3">
    <source>
        <dbReference type="ARBA" id="ARBA00022679"/>
    </source>
</evidence>
<comment type="caution">
    <text evidence="16">The sequence shown here is derived from an EMBL/GenBank/DDBJ whole genome shotgun (WGS) entry which is preliminary data.</text>
</comment>